<dbReference type="InterPro" id="IPR001375">
    <property type="entry name" value="Peptidase_S9_cat"/>
</dbReference>
<dbReference type="GO" id="GO:0006508">
    <property type="term" value="P:proteolysis"/>
    <property type="evidence" value="ECO:0007669"/>
    <property type="project" value="InterPro"/>
</dbReference>
<reference evidence="2 3" key="1">
    <citation type="submission" date="2018-07" db="EMBL/GenBank/DDBJ databases">
        <title>Dyella solisilvae sp. nov., isolated from the pine and broad-leaved mixed forest soil.</title>
        <authorList>
            <person name="Gao Z."/>
            <person name="Qiu L."/>
        </authorList>
    </citation>
    <scope>NUCLEOTIDE SEQUENCE [LARGE SCALE GENOMIC DNA]</scope>
    <source>
        <strain evidence="2 3">DHG54</strain>
    </source>
</reference>
<dbReference type="Gene3D" id="3.40.50.1820">
    <property type="entry name" value="alpha/beta hydrolase"/>
    <property type="match status" value="1"/>
</dbReference>
<keyword evidence="3" id="KW-1185">Reference proteome</keyword>
<protein>
    <recommendedName>
        <fullName evidence="1">Peptidase S9 prolyl oligopeptidase catalytic domain-containing protein</fullName>
    </recommendedName>
</protein>
<dbReference type="OrthoDB" id="6059224at2"/>
<feature type="domain" description="Peptidase S9 prolyl oligopeptidase catalytic" evidence="1">
    <location>
        <begin position="152"/>
        <end position="317"/>
    </location>
</feature>
<organism evidence="2 3">
    <name type="scientific">Dyella solisilvae</name>
    <dbReference type="NCBI Taxonomy" id="1920168"/>
    <lineage>
        <taxon>Bacteria</taxon>
        <taxon>Pseudomonadati</taxon>
        <taxon>Pseudomonadota</taxon>
        <taxon>Gammaproteobacteria</taxon>
        <taxon>Lysobacterales</taxon>
        <taxon>Rhodanobacteraceae</taxon>
        <taxon>Dyella</taxon>
    </lineage>
</organism>
<dbReference type="AlphaFoldDB" id="A0A370KAU4"/>
<dbReference type="SUPFAM" id="SSF53474">
    <property type="entry name" value="alpha/beta-Hydrolases"/>
    <property type="match status" value="1"/>
</dbReference>
<dbReference type="Proteomes" id="UP000254711">
    <property type="component" value="Unassembled WGS sequence"/>
</dbReference>
<evidence type="ECO:0000259" key="1">
    <source>
        <dbReference type="Pfam" id="PF00326"/>
    </source>
</evidence>
<evidence type="ECO:0000313" key="2">
    <source>
        <dbReference type="EMBL" id="RDI99140.1"/>
    </source>
</evidence>
<name>A0A370KAU4_9GAMM</name>
<accession>A0A370KAU4</accession>
<dbReference type="Pfam" id="PF00326">
    <property type="entry name" value="Peptidase_S9"/>
    <property type="match status" value="1"/>
</dbReference>
<comment type="caution">
    <text evidence="2">The sequence shown here is derived from an EMBL/GenBank/DDBJ whole genome shotgun (WGS) entry which is preliminary data.</text>
</comment>
<dbReference type="InterPro" id="IPR029058">
    <property type="entry name" value="AB_hydrolase_fold"/>
</dbReference>
<dbReference type="GO" id="GO:0008236">
    <property type="term" value="F:serine-type peptidase activity"/>
    <property type="evidence" value="ECO:0007669"/>
    <property type="project" value="InterPro"/>
</dbReference>
<dbReference type="EMBL" id="QQSY01000002">
    <property type="protein sequence ID" value="RDI99140.1"/>
    <property type="molecule type" value="Genomic_DNA"/>
</dbReference>
<evidence type="ECO:0000313" key="3">
    <source>
        <dbReference type="Proteomes" id="UP000254711"/>
    </source>
</evidence>
<gene>
    <name evidence="2" type="ORF">DVT68_11735</name>
</gene>
<proteinExistence type="predicted"/>
<sequence>MRVEPLTPVRTNPLRTRVVVFLLMLAGTSLWWSQPAHASGDQQLCAPSSNAGGVATRRATLAGVPAILRMPAHTTRPPIILWHGFGPPASAAAIMEALPLDEVAAVKVYLDLPMFGERAPAGGTKELARRQAKDVGLEVFEPIVVGAADELPRVVQALEQQGCAKRADAIGLVGFSAGGAAALYAMSQREQPVDAAVLINPSTGLTASVQAFEQATGHHYAWSPASRALARQTDAAGHAAEIAGTVPPPALLFLQGADDTVMDSRSMTELDASLQKFYRRSEQRLKVTRLPGVSHQWAADPQALASVRQAVAAWFNAY</sequence>
<dbReference type="RefSeq" id="WP_114825225.1">
    <property type="nucleotide sequence ID" value="NZ_QQSY01000002.1"/>
</dbReference>